<dbReference type="InterPro" id="IPR003524">
    <property type="entry name" value="PNAcMuramoyl-5peptid_Trfase"/>
</dbReference>
<feature type="transmembrane region" description="Helical" evidence="7">
    <location>
        <begin position="206"/>
        <end position="224"/>
    </location>
</feature>
<dbReference type="EC" id="2.7.8.13" evidence="7 8"/>
<protein>
    <recommendedName>
        <fullName evidence="7 8">Phospho-N-acetylmuramoyl-pentapeptide-transferase</fullName>
        <ecNumber evidence="7 8">2.7.8.13</ecNumber>
    </recommendedName>
    <alternativeName>
        <fullName evidence="7">UDP-MurNAc-pentapeptide phosphotransferase</fullName>
    </alternativeName>
</protein>
<dbReference type="GO" id="GO:0046872">
    <property type="term" value="F:metal ion binding"/>
    <property type="evidence" value="ECO:0007669"/>
    <property type="project" value="UniProtKB-KW"/>
</dbReference>
<keyword evidence="7" id="KW-0131">Cell cycle</keyword>
<dbReference type="HAMAP" id="MF_00038">
    <property type="entry name" value="MraY"/>
    <property type="match status" value="1"/>
</dbReference>
<comment type="subcellular location">
    <subcellularLocation>
        <location evidence="7">Cell membrane</location>
        <topology evidence="7">Multi-pass membrane protein</topology>
    </subcellularLocation>
    <subcellularLocation>
        <location evidence="1">Membrane</location>
        <topology evidence="1">Multi-pass membrane protein</topology>
    </subcellularLocation>
</comment>
<keyword evidence="7" id="KW-1003">Cell membrane</keyword>
<feature type="transmembrane region" description="Helical" evidence="7">
    <location>
        <begin position="181"/>
        <end position="200"/>
    </location>
</feature>
<organism evidence="10 11">
    <name type="scientific">Sporobacter termitidis DSM 10068</name>
    <dbReference type="NCBI Taxonomy" id="1123282"/>
    <lineage>
        <taxon>Bacteria</taxon>
        <taxon>Bacillati</taxon>
        <taxon>Bacillota</taxon>
        <taxon>Clostridia</taxon>
        <taxon>Eubacteriales</taxon>
        <taxon>Oscillospiraceae</taxon>
        <taxon>Sporobacter</taxon>
    </lineage>
</organism>
<evidence type="ECO:0000256" key="9">
    <source>
        <dbReference type="PIRSR" id="PIRSR600715-1"/>
    </source>
</evidence>
<keyword evidence="5 7" id="KW-1133">Transmembrane helix</keyword>
<feature type="transmembrane region" description="Helical" evidence="7">
    <location>
        <begin position="6"/>
        <end position="27"/>
    </location>
</feature>
<evidence type="ECO:0000256" key="6">
    <source>
        <dbReference type="ARBA" id="ARBA00023136"/>
    </source>
</evidence>
<reference evidence="10 11" key="1">
    <citation type="submission" date="2016-11" db="EMBL/GenBank/DDBJ databases">
        <authorList>
            <person name="Jaros S."/>
            <person name="Januszkiewicz K."/>
            <person name="Wedrychowicz H."/>
        </authorList>
    </citation>
    <scope>NUCLEOTIDE SEQUENCE [LARGE SCALE GENOMIC DNA]</scope>
    <source>
        <strain evidence="10 11">DSM 10068</strain>
    </source>
</reference>
<keyword evidence="7" id="KW-0961">Cell wall biogenesis/degradation</keyword>
<evidence type="ECO:0000256" key="8">
    <source>
        <dbReference type="NCBIfam" id="TIGR00445"/>
    </source>
</evidence>
<dbReference type="GO" id="GO:0008360">
    <property type="term" value="P:regulation of cell shape"/>
    <property type="evidence" value="ECO:0007669"/>
    <property type="project" value="UniProtKB-KW"/>
</dbReference>
<dbReference type="InterPro" id="IPR018480">
    <property type="entry name" value="PNAcMuramoyl-5peptid_Trfase_CS"/>
</dbReference>
<comment type="similarity">
    <text evidence="2 7">Belongs to the glycosyltransferase 4 family. MraY subfamily.</text>
</comment>
<dbReference type="PANTHER" id="PTHR22926:SF5">
    <property type="entry name" value="PHOSPHO-N-ACETYLMURAMOYL-PENTAPEPTIDE-TRANSFERASE HOMOLOG"/>
    <property type="match status" value="1"/>
</dbReference>
<comment type="catalytic activity">
    <reaction evidence="7">
        <text>UDP-N-acetyl-alpha-D-muramoyl-L-alanyl-gamma-D-glutamyl-meso-2,6-diaminopimeloyl-D-alanyl-D-alanine + di-trans,octa-cis-undecaprenyl phosphate = di-trans,octa-cis-undecaprenyl diphospho-N-acetyl-alpha-D-muramoyl-L-alanyl-D-glutamyl-meso-2,6-diaminopimeloyl-D-alanyl-D-alanine + UMP</text>
        <dbReference type="Rhea" id="RHEA:28386"/>
        <dbReference type="ChEBI" id="CHEBI:57865"/>
        <dbReference type="ChEBI" id="CHEBI:60392"/>
        <dbReference type="ChEBI" id="CHEBI:61386"/>
        <dbReference type="ChEBI" id="CHEBI:61387"/>
        <dbReference type="EC" id="2.7.8.13"/>
    </reaction>
</comment>
<dbReference type="GO" id="GO:0005886">
    <property type="term" value="C:plasma membrane"/>
    <property type="evidence" value="ECO:0007669"/>
    <property type="project" value="UniProtKB-SubCell"/>
</dbReference>
<dbReference type="NCBIfam" id="TIGR00445">
    <property type="entry name" value="mraY"/>
    <property type="match status" value="1"/>
</dbReference>
<feature type="transmembrane region" description="Helical" evidence="7">
    <location>
        <begin position="117"/>
        <end position="135"/>
    </location>
</feature>
<dbReference type="Pfam" id="PF00953">
    <property type="entry name" value="Glycos_transf_4"/>
    <property type="match status" value="1"/>
</dbReference>
<comment type="function">
    <text evidence="7">Catalyzes the initial step of the lipid cycle reactions in the biosynthesis of the cell wall peptidoglycan: transfers peptidoglycan precursor phospho-MurNAc-pentapeptide from UDP-MurNAc-pentapeptide onto the lipid carrier undecaprenyl phosphate, yielding undecaprenyl-pyrophosphoryl-MurNAc-pentapeptide, known as lipid I.</text>
</comment>
<feature type="transmembrane region" description="Helical" evidence="7">
    <location>
        <begin position="307"/>
        <end position="326"/>
    </location>
</feature>
<keyword evidence="4 7" id="KW-0812">Transmembrane</keyword>
<keyword evidence="7" id="KW-0573">Peptidoglycan synthesis</keyword>
<dbReference type="GO" id="GO:0051301">
    <property type="term" value="P:cell division"/>
    <property type="evidence" value="ECO:0007669"/>
    <property type="project" value="UniProtKB-KW"/>
</dbReference>
<evidence type="ECO:0000256" key="7">
    <source>
        <dbReference type="HAMAP-Rule" id="MF_00038"/>
    </source>
</evidence>
<evidence type="ECO:0000256" key="2">
    <source>
        <dbReference type="ARBA" id="ARBA00005583"/>
    </source>
</evidence>
<dbReference type="CDD" id="cd06852">
    <property type="entry name" value="GT_MraY"/>
    <property type="match status" value="1"/>
</dbReference>
<evidence type="ECO:0000313" key="10">
    <source>
        <dbReference type="EMBL" id="SHH92882.1"/>
    </source>
</evidence>
<proteinExistence type="inferred from homology"/>
<keyword evidence="7" id="KW-0133">Cell shape</keyword>
<keyword evidence="3 7" id="KW-0808">Transferase</keyword>
<dbReference type="AlphaFoldDB" id="A0A1M5WZT5"/>
<dbReference type="UniPathway" id="UPA00219"/>
<comment type="cofactor">
    <cofactor evidence="7 9">
        <name>Mg(2+)</name>
        <dbReference type="ChEBI" id="CHEBI:18420"/>
    </cofactor>
</comment>
<feature type="transmembrane region" description="Helical" evidence="7">
    <location>
        <begin position="231"/>
        <end position="251"/>
    </location>
</feature>
<feature type="transmembrane region" description="Helical" evidence="7">
    <location>
        <begin position="80"/>
        <end position="97"/>
    </location>
</feature>
<dbReference type="PANTHER" id="PTHR22926">
    <property type="entry name" value="PHOSPHO-N-ACETYLMURAMOYL-PENTAPEPTIDE-TRANSFERASE"/>
    <property type="match status" value="1"/>
</dbReference>
<sequence>MTMKLLTAFLLSLGVTAVCGLVLVPLLRRKKAGQMIREDGPVWHRSKQGTPTMGGLMFIIGIAVTCVTVGFGEMRQGELGHIYILVFALIFAFIGFLDDYEKLVKKRNLGLTALQKFLLQLAAAVVFVLLMRLTGHLTPNLYIPFWNVSVIIPEPVYFVLAAFVIVGTVNAVNITDGVDGLATGVSIPVAVCYGAVAVAWGLTYTYLGIVAAALCGGLIGFLLFNFHPARVFMGDTGSLFLGGIICAMAFAMDAPLILVPLGIVYIVETLSDIIQIVYFKATKGKRIFKMAPLHHHFEMSGWSEYKLFAVFTLVSAIFAVVSFFAVSARFSL</sequence>
<evidence type="ECO:0000256" key="4">
    <source>
        <dbReference type="ARBA" id="ARBA00022692"/>
    </source>
</evidence>
<dbReference type="GO" id="GO:0071555">
    <property type="term" value="P:cell wall organization"/>
    <property type="evidence" value="ECO:0007669"/>
    <property type="project" value="UniProtKB-KW"/>
</dbReference>
<keyword evidence="6 7" id="KW-0472">Membrane</keyword>
<feature type="transmembrane region" description="Helical" evidence="7">
    <location>
        <begin position="257"/>
        <end position="279"/>
    </location>
</feature>
<feature type="binding site" evidence="9">
    <location>
        <position position="235"/>
    </location>
    <ligand>
        <name>Mg(2+)</name>
        <dbReference type="ChEBI" id="CHEBI:18420"/>
    </ligand>
</feature>
<evidence type="ECO:0000256" key="1">
    <source>
        <dbReference type="ARBA" id="ARBA00004141"/>
    </source>
</evidence>
<dbReference type="Pfam" id="PF10555">
    <property type="entry name" value="MraY_sig1"/>
    <property type="match status" value="1"/>
</dbReference>
<dbReference type="STRING" id="1123282.SAMN02745823_01484"/>
<dbReference type="GO" id="GO:0009252">
    <property type="term" value="P:peptidoglycan biosynthetic process"/>
    <property type="evidence" value="ECO:0007669"/>
    <property type="project" value="UniProtKB-UniRule"/>
</dbReference>
<feature type="transmembrane region" description="Helical" evidence="7">
    <location>
        <begin position="55"/>
        <end position="74"/>
    </location>
</feature>
<gene>
    <name evidence="7" type="primary">mraY</name>
    <name evidence="10" type="ORF">SAMN02745823_01484</name>
</gene>
<evidence type="ECO:0000313" key="11">
    <source>
        <dbReference type="Proteomes" id="UP000183995"/>
    </source>
</evidence>
<dbReference type="InterPro" id="IPR000715">
    <property type="entry name" value="Glycosyl_transferase_4"/>
</dbReference>
<feature type="transmembrane region" description="Helical" evidence="7">
    <location>
        <begin position="155"/>
        <end position="174"/>
    </location>
</feature>
<dbReference type="PROSITE" id="PS01347">
    <property type="entry name" value="MRAY_1"/>
    <property type="match status" value="1"/>
</dbReference>
<keyword evidence="11" id="KW-1185">Reference proteome</keyword>
<dbReference type="GO" id="GO:0051992">
    <property type="term" value="F:UDP-N-acetylmuramoyl-L-alanyl-D-glutamyl-meso-2,6-diaminopimelyl-D-alanyl-D-alanine:undecaprenyl-phosphate transferase activity"/>
    <property type="evidence" value="ECO:0007669"/>
    <property type="project" value="RHEA"/>
</dbReference>
<comment type="pathway">
    <text evidence="7">Cell wall biogenesis; peptidoglycan biosynthesis.</text>
</comment>
<dbReference type="Proteomes" id="UP000183995">
    <property type="component" value="Unassembled WGS sequence"/>
</dbReference>
<keyword evidence="7 9" id="KW-0460">Magnesium</keyword>
<name>A0A1M5WZT5_9FIRM</name>
<evidence type="ECO:0000256" key="5">
    <source>
        <dbReference type="ARBA" id="ARBA00022989"/>
    </source>
</evidence>
<keyword evidence="7 9" id="KW-0479">Metal-binding</keyword>
<dbReference type="RefSeq" id="WP_242941168.1">
    <property type="nucleotide sequence ID" value="NZ_FQXV01000004.1"/>
</dbReference>
<accession>A0A1M5WZT5</accession>
<keyword evidence="7" id="KW-0132">Cell division</keyword>
<feature type="binding site" evidence="9">
    <location>
        <position position="173"/>
    </location>
    <ligand>
        <name>Mg(2+)</name>
        <dbReference type="ChEBI" id="CHEBI:18420"/>
    </ligand>
</feature>
<dbReference type="PROSITE" id="PS01348">
    <property type="entry name" value="MRAY_2"/>
    <property type="match status" value="1"/>
</dbReference>
<dbReference type="EMBL" id="FQXV01000004">
    <property type="protein sequence ID" value="SHH92882.1"/>
    <property type="molecule type" value="Genomic_DNA"/>
</dbReference>
<dbReference type="GO" id="GO:0008963">
    <property type="term" value="F:phospho-N-acetylmuramoyl-pentapeptide-transferase activity"/>
    <property type="evidence" value="ECO:0007669"/>
    <property type="project" value="UniProtKB-UniRule"/>
</dbReference>
<evidence type="ECO:0000256" key="3">
    <source>
        <dbReference type="ARBA" id="ARBA00022679"/>
    </source>
</evidence>